<dbReference type="Pfam" id="PF01569">
    <property type="entry name" value="PAP2"/>
    <property type="match status" value="1"/>
</dbReference>
<dbReference type="EMBL" id="SDHY01000002">
    <property type="protein sequence ID" value="RXK50760.1"/>
    <property type="molecule type" value="Genomic_DNA"/>
</dbReference>
<evidence type="ECO:0000256" key="1">
    <source>
        <dbReference type="SAM" id="Phobius"/>
    </source>
</evidence>
<dbReference type="InterPro" id="IPR000326">
    <property type="entry name" value="PAP2/HPO"/>
</dbReference>
<sequence length="211" mass="24139">MNRIPASLRAFAYTWLIFEVLAWTYSLAFSRFDQVRWINEAHQPIFDVVFRALTSLGEVILALVFALFLFFKRKKWVLPYLASYLLSTLITQGLKHSIFAGCLRPYAYFRNEAYDWYTVPGVFINEFNSMPSGHTAAAWFMFFWMALFLNKPIGAVLMGLLASGVALSRVYLFQHFPIDTAVGAFIGLLSSMLFYCLFVVKKTTDDVLPSA</sequence>
<dbReference type="SUPFAM" id="SSF48317">
    <property type="entry name" value="Acid phosphatase/Vanadium-dependent haloperoxidase"/>
    <property type="match status" value="1"/>
</dbReference>
<feature type="transmembrane region" description="Helical" evidence="1">
    <location>
        <begin position="180"/>
        <end position="200"/>
    </location>
</feature>
<proteinExistence type="predicted"/>
<dbReference type="SMART" id="SM00014">
    <property type="entry name" value="acidPPc"/>
    <property type="match status" value="1"/>
</dbReference>
<accession>A0A4Q1C156</accession>
<dbReference type="Gene3D" id="1.20.144.10">
    <property type="entry name" value="Phosphatidic acid phosphatase type 2/haloperoxidase"/>
    <property type="match status" value="1"/>
</dbReference>
<keyword evidence="1" id="KW-0472">Membrane</keyword>
<keyword evidence="1" id="KW-1133">Transmembrane helix</keyword>
<dbReference type="PANTHER" id="PTHR14969:SF13">
    <property type="entry name" value="AT30094P"/>
    <property type="match status" value="1"/>
</dbReference>
<organism evidence="3 4">
    <name type="scientific">Aquirufa rosea</name>
    <dbReference type="NCBI Taxonomy" id="2509241"/>
    <lineage>
        <taxon>Bacteria</taxon>
        <taxon>Pseudomonadati</taxon>
        <taxon>Bacteroidota</taxon>
        <taxon>Cytophagia</taxon>
        <taxon>Cytophagales</taxon>
        <taxon>Flectobacillaceae</taxon>
        <taxon>Aquirufa</taxon>
    </lineage>
</organism>
<feature type="transmembrane region" description="Helical" evidence="1">
    <location>
        <begin position="12"/>
        <end position="29"/>
    </location>
</feature>
<evidence type="ECO:0000313" key="3">
    <source>
        <dbReference type="EMBL" id="RXK50760.1"/>
    </source>
</evidence>
<comment type="caution">
    <text evidence="3">The sequence shown here is derived from an EMBL/GenBank/DDBJ whole genome shotgun (WGS) entry which is preliminary data.</text>
</comment>
<protein>
    <submittedName>
        <fullName evidence="3">Phosphatase PAP2 family protein</fullName>
    </submittedName>
</protein>
<reference evidence="3 4" key="1">
    <citation type="submission" date="2019-01" db="EMBL/GenBank/DDBJ databases">
        <title>Cytophagaceae bacterium strain CAR-16.</title>
        <authorList>
            <person name="Chen W.-M."/>
        </authorList>
    </citation>
    <scope>NUCLEOTIDE SEQUENCE [LARGE SCALE GENOMIC DNA]</scope>
    <source>
        <strain evidence="3 4">CAR-16</strain>
    </source>
</reference>
<name>A0A4Q1C156_9BACT</name>
<dbReference type="PANTHER" id="PTHR14969">
    <property type="entry name" value="SPHINGOSINE-1-PHOSPHATE PHOSPHOHYDROLASE"/>
    <property type="match status" value="1"/>
</dbReference>
<keyword evidence="1" id="KW-0812">Transmembrane</keyword>
<dbReference type="InterPro" id="IPR036938">
    <property type="entry name" value="PAP2/HPO_sf"/>
</dbReference>
<keyword evidence="4" id="KW-1185">Reference proteome</keyword>
<dbReference type="OrthoDB" id="9773582at2"/>
<feature type="transmembrane region" description="Helical" evidence="1">
    <location>
        <begin position="49"/>
        <end position="71"/>
    </location>
</feature>
<dbReference type="RefSeq" id="WP_129026370.1">
    <property type="nucleotide sequence ID" value="NZ_SDHY01000002.1"/>
</dbReference>
<dbReference type="AlphaFoldDB" id="A0A4Q1C156"/>
<evidence type="ECO:0000313" key="4">
    <source>
        <dbReference type="Proteomes" id="UP000289455"/>
    </source>
</evidence>
<evidence type="ECO:0000259" key="2">
    <source>
        <dbReference type="SMART" id="SM00014"/>
    </source>
</evidence>
<gene>
    <name evidence="3" type="ORF">ESB04_03675</name>
</gene>
<feature type="domain" description="Phosphatidic acid phosphatase type 2/haloperoxidase" evidence="2">
    <location>
        <begin position="78"/>
        <end position="195"/>
    </location>
</feature>
<dbReference type="Proteomes" id="UP000289455">
    <property type="component" value="Unassembled WGS sequence"/>
</dbReference>